<keyword evidence="2" id="KW-1185">Reference proteome</keyword>
<evidence type="ECO:0000313" key="2">
    <source>
        <dbReference type="Proteomes" id="UP000440578"/>
    </source>
</evidence>
<reference evidence="1 2" key="1">
    <citation type="submission" date="2019-07" db="EMBL/GenBank/DDBJ databases">
        <title>Draft genome assembly of a fouling barnacle, Amphibalanus amphitrite (Darwin, 1854): The first reference genome for Thecostraca.</title>
        <authorList>
            <person name="Kim W."/>
        </authorList>
    </citation>
    <scope>NUCLEOTIDE SEQUENCE [LARGE SCALE GENOMIC DNA]</scope>
    <source>
        <strain evidence="1">SNU_AA5</strain>
        <tissue evidence="1">Soma without cirri and trophi</tissue>
    </source>
</reference>
<proteinExistence type="predicted"/>
<evidence type="ECO:0000313" key="1">
    <source>
        <dbReference type="EMBL" id="KAF0288100.1"/>
    </source>
</evidence>
<sequence length="236" mass="26192">MPLELLSVDQWRAAGWYPVESLRKWSDGLWTSDKQLRHGDSRRLEHGRGRQLEHGRPRGWRLEHSRGRRLEHGRGRGVLTADLPSLGRQPGAPRVRVRVEAYYSADVDALPDTGADISVGGIQFLDDMNEFPENLLPPNEHPKAADGATVKSIGVLPHSAADALSRNPIEHPNEDDECGEDATTSCIQSIVISELKAHDVDISLKEVREAAAADHEFQLLAEVIRNGFPDSPRNTQ</sequence>
<dbReference type="OrthoDB" id="6381051at2759"/>
<name>A0A6A4VA86_AMPAM</name>
<protein>
    <submittedName>
        <fullName evidence="1">Uncharacterized protein</fullName>
    </submittedName>
</protein>
<organism evidence="1 2">
    <name type="scientific">Amphibalanus amphitrite</name>
    <name type="common">Striped barnacle</name>
    <name type="synonym">Balanus amphitrite</name>
    <dbReference type="NCBI Taxonomy" id="1232801"/>
    <lineage>
        <taxon>Eukaryota</taxon>
        <taxon>Metazoa</taxon>
        <taxon>Ecdysozoa</taxon>
        <taxon>Arthropoda</taxon>
        <taxon>Crustacea</taxon>
        <taxon>Multicrustacea</taxon>
        <taxon>Cirripedia</taxon>
        <taxon>Thoracica</taxon>
        <taxon>Thoracicalcarea</taxon>
        <taxon>Balanomorpha</taxon>
        <taxon>Balanoidea</taxon>
        <taxon>Balanidae</taxon>
        <taxon>Amphibalaninae</taxon>
        <taxon>Amphibalanus</taxon>
    </lineage>
</organism>
<dbReference type="Proteomes" id="UP000440578">
    <property type="component" value="Unassembled WGS sequence"/>
</dbReference>
<dbReference type="AlphaFoldDB" id="A0A6A4VA86"/>
<comment type="caution">
    <text evidence="1">The sequence shown here is derived from an EMBL/GenBank/DDBJ whole genome shotgun (WGS) entry which is preliminary data.</text>
</comment>
<gene>
    <name evidence="1" type="ORF">FJT64_000179</name>
</gene>
<dbReference type="EMBL" id="VIIS01002130">
    <property type="protein sequence ID" value="KAF0288100.1"/>
    <property type="molecule type" value="Genomic_DNA"/>
</dbReference>
<accession>A0A6A4VA86</accession>